<dbReference type="Proteomes" id="UP001429100">
    <property type="component" value="Unassembled WGS sequence"/>
</dbReference>
<dbReference type="VEuPathDB" id="CryptoDB:GY17_00000797"/>
<evidence type="ECO:0000313" key="3">
    <source>
        <dbReference type="EMBL" id="CUV07906.1"/>
    </source>
</evidence>
<dbReference type="VEuPathDB" id="CryptoDB:ChTU502y2012_405g0255"/>
<keyword evidence="2" id="KW-0732">Signal</keyword>
<dbReference type="EMBL" id="LN877954">
    <property type="protein sequence ID" value="CUV07906.1"/>
    <property type="molecule type" value="Genomic_DNA"/>
</dbReference>
<sequence length="556" mass="64172">MRAILFLILPLVIVTISCCNYIESASIADSTREFSAKIDEQDKTSKVTDSKPISADSTPKKDEDKNYIDDDKLLIGRKSTWNRFITLIVDHVKPGENWESALSTKSNEYFGCDSPQRIFCSDHYESEVIFDKFFIPTSAVPVHLPTEAKPNRITDYIKRTFDLNLSDTIKLSNFPRVRHFRRSLVLLPPEPYQRVMTFAIEQCMVPSTWYLELIHCMYLGMAPKFFGMVFSYSLQDIVGAALMSIGYKDERFIMENCFYAVSLIVDDYISPHYREICIAVHACLESKHFERYFSKQKKEFETRIASTYSHIPEKLGFLKPMEFYRYAVLLSISLIKDKNVDIKIYPERNFLPIRIALASLAYYAISTHQSWVFESEKKVLLFFTKTILNMLFEVSLLSIPGCVKKLAKFSHKAKVGKEIIFELFCKEIFSAGFVADATSESYVDPNLHSMAVMPQRILHPSYSSFVPDFTDDVKYSEDESWINAQIEVSKPKVVRPGRVQKVFESKKLIRTFRKDHYNSGIGPKSMDASLRKIKTGKVTRIGFRSFTNKLTKKRSK</sequence>
<evidence type="ECO:0000256" key="1">
    <source>
        <dbReference type="SAM" id="MobiDB-lite"/>
    </source>
</evidence>
<feature type="signal peptide" evidence="2">
    <location>
        <begin position="1"/>
        <end position="19"/>
    </location>
</feature>
<feature type="compositionally biased region" description="Basic and acidic residues" evidence="1">
    <location>
        <begin position="39"/>
        <end position="49"/>
    </location>
</feature>
<accession>A0A0S4TKJ0</accession>
<dbReference type="Proteomes" id="UP000199752">
    <property type="component" value="Chromosome 8"/>
</dbReference>
<name>A0A0S4TKJ0_CRYHO</name>
<organism evidence="3">
    <name type="scientific">Cryptosporidium hominis</name>
    <dbReference type="NCBI Taxonomy" id="237895"/>
    <lineage>
        <taxon>Eukaryota</taxon>
        <taxon>Sar</taxon>
        <taxon>Alveolata</taxon>
        <taxon>Apicomplexa</taxon>
        <taxon>Conoidasida</taxon>
        <taxon>Coccidia</taxon>
        <taxon>Eucoccidiorida</taxon>
        <taxon>Eimeriorina</taxon>
        <taxon>Cryptosporidiidae</taxon>
        <taxon>Cryptosporidium</taxon>
    </lineage>
</organism>
<dbReference type="OrthoDB" id="337371at2759"/>
<proteinExistence type="predicted"/>
<dbReference type="PROSITE" id="PS51257">
    <property type="entry name" value="PROKAR_LIPOPROTEIN"/>
    <property type="match status" value="1"/>
</dbReference>
<feature type="chain" id="PRO_5006627919" evidence="2">
    <location>
        <begin position="20"/>
        <end position="556"/>
    </location>
</feature>
<dbReference type="EMBL" id="JTAI01000002">
    <property type="protein sequence ID" value="PPS98320.1"/>
    <property type="molecule type" value="Genomic_DNA"/>
</dbReference>
<evidence type="ECO:0000256" key="2">
    <source>
        <dbReference type="SAM" id="SignalP"/>
    </source>
</evidence>
<dbReference type="VEuPathDB" id="CryptoDB:CHUDEA8_3540"/>
<dbReference type="VEuPathDB" id="CryptoDB:Chro.80406"/>
<evidence type="ECO:0000313" key="5">
    <source>
        <dbReference type="Proteomes" id="UP001429100"/>
    </source>
</evidence>
<protein>
    <submittedName>
        <fullName evidence="4">Secreted Protein (WYLE family)</fullName>
    </submittedName>
</protein>
<reference evidence="4 5" key="1">
    <citation type="submission" date="2014-11" db="EMBL/GenBank/DDBJ databases">
        <title>Comparative genomic analysis of Cryptosporidium hominis reveals occurrence of genetic recombination in virulent subtypes.</title>
        <authorList>
            <person name="Guo Y."/>
            <person name="Tang K."/>
            <person name="Frace M."/>
            <person name="Li N."/>
            <person name="Roellig D.M."/>
            <person name="Sammons S."/>
            <person name="Knipe K."/>
            <person name="Rowe L."/>
            <person name="Feng Y."/>
            <person name="Xiao L."/>
        </authorList>
    </citation>
    <scope>NUCLEOTIDE SEQUENCE [LARGE SCALE GENOMIC DNA]</scope>
    <source>
        <strain evidence="4">30976</strain>
    </source>
</reference>
<feature type="region of interest" description="Disordered" evidence="1">
    <location>
        <begin position="39"/>
        <end position="62"/>
    </location>
</feature>
<reference evidence="3" key="2">
    <citation type="submission" date="2015-08" db="EMBL/GenBank/DDBJ databases">
        <authorList>
            <person name="Babu N.S."/>
            <person name="Beckwith C.J."/>
            <person name="Beseler K.G."/>
            <person name="Brison A."/>
            <person name="Carone J.V."/>
            <person name="Caskin T.P."/>
            <person name="Diamond M."/>
            <person name="Durham M.E."/>
            <person name="Foxe J.M."/>
            <person name="Go M."/>
            <person name="Henderson B.A."/>
            <person name="Jones I.B."/>
            <person name="McGettigan J.A."/>
            <person name="Micheletti S.J."/>
            <person name="Nasrallah M.E."/>
            <person name="Ortiz D."/>
            <person name="Piller C.R."/>
            <person name="Privatt S.R."/>
            <person name="Schneider S.L."/>
            <person name="Sharp S."/>
            <person name="Smith T.C."/>
            <person name="Stanton J.D."/>
            <person name="Ullery H.E."/>
            <person name="Wilson R.J."/>
            <person name="Serrano M.G."/>
            <person name="Buck G."/>
            <person name="Lee V."/>
            <person name="Wang Y."/>
            <person name="Carvalho R."/>
            <person name="Voegtly L."/>
            <person name="Shi R."/>
            <person name="Duckworth R."/>
            <person name="Johnson A."/>
            <person name="Loviza R."/>
            <person name="Walstead R."/>
            <person name="Shah Z."/>
            <person name="Kiflezghi M."/>
            <person name="Wade K."/>
            <person name="Ball S.L."/>
            <person name="Bradley K.W."/>
            <person name="Asai D.J."/>
            <person name="Bowman C.A."/>
            <person name="Russell D.A."/>
            <person name="Pope W.H."/>
            <person name="Jacobs-Sera D."/>
            <person name="Hendrix R.W."/>
            <person name="Hatfull G.F."/>
        </authorList>
    </citation>
    <scope>NUCLEOTIDE SEQUENCE [LARGE SCALE GENOMIC DNA]</scope>
</reference>
<reference evidence="4 5" key="3">
    <citation type="submission" date="2017-10" db="EMBL/GenBank/DDBJ databases">
        <title>Consistent, comparative and evidence-based genome annotation and re-annotation for the closely-related species, Cryptosporidium parvum, C. hominis and C. tyzzeri.</title>
        <authorList>
            <person name="Baptista R.P."/>
            <person name="Li Y."/>
            <person name="Sateriale A."/>
            <person name="Striepen B."/>
            <person name="Kissinger J.C."/>
        </authorList>
    </citation>
    <scope>NUCLEOTIDE SEQUENCE [LARGE SCALE GENOMIC DNA]</scope>
    <source>
        <strain evidence="4">30976</strain>
    </source>
</reference>
<keyword evidence="5" id="KW-1185">Reference proteome</keyword>
<gene>
    <name evidence="3" type="ORF">CHUDEA8_3540</name>
    <name evidence="4" type="ORF">GY17_00000797</name>
</gene>
<evidence type="ECO:0000313" key="4">
    <source>
        <dbReference type="EMBL" id="PPS98320.1"/>
    </source>
</evidence>
<dbReference type="AlphaFoldDB" id="A0A0S4TKJ0"/>